<evidence type="ECO:0000256" key="8">
    <source>
        <dbReference type="RuleBase" id="RU366017"/>
    </source>
</evidence>
<dbReference type="GO" id="GO:0005737">
    <property type="term" value="C:cytoplasm"/>
    <property type="evidence" value="ECO:0007669"/>
    <property type="project" value="TreeGrafter"/>
</dbReference>
<comment type="similarity">
    <text evidence="2 8">Belongs to the glycosyltransferase 92 family.</text>
</comment>
<accession>A0AAW2QF59</accession>
<evidence type="ECO:0000256" key="1">
    <source>
        <dbReference type="ARBA" id="ARBA00004167"/>
    </source>
</evidence>
<protein>
    <recommendedName>
        <fullName evidence="8">Glycosyltransferase family 92 protein</fullName>
        <ecNumber evidence="8">2.4.1.-</ecNumber>
    </recommendedName>
</protein>
<comment type="caution">
    <text evidence="9">The sequence shown here is derived from an EMBL/GenBank/DDBJ whole genome shotgun (WGS) entry which is preliminary data.</text>
</comment>
<dbReference type="Pfam" id="PF01697">
    <property type="entry name" value="Glyco_transf_92"/>
    <property type="match status" value="1"/>
</dbReference>
<evidence type="ECO:0000256" key="3">
    <source>
        <dbReference type="ARBA" id="ARBA00022676"/>
    </source>
</evidence>
<dbReference type="PANTHER" id="PTHR21461">
    <property type="entry name" value="GLYCOSYLTRANSFERASE FAMILY 92 PROTEIN"/>
    <property type="match status" value="1"/>
</dbReference>
<evidence type="ECO:0000256" key="6">
    <source>
        <dbReference type="ARBA" id="ARBA00022989"/>
    </source>
</evidence>
<dbReference type="PANTHER" id="PTHR21461:SF69">
    <property type="entry name" value="GLYCOSYLTRANSFERASE FAMILY 92 PROTEIN"/>
    <property type="match status" value="1"/>
</dbReference>
<evidence type="ECO:0000256" key="7">
    <source>
        <dbReference type="ARBA" id="ARBA00023136"/>
    </source>
</evidence>
<name>A0AAW2QF59_SESRA</name>
<dbReference type="InterPro" id="IPR029044">
    <property type="entry name" value="Nucleotide-diphossugar_trans"/>
</dbReference>
<dbReference type="SUPFAM" id="SSF53448">
    <property type="entry name" value="Nucleotide-diphospho-sugar transferases"/>
    <property type="match status" value="1"/>
</dbReference>
<evidence type="ECO:0000256" key="5">
    <source>
        <dbReference type="ARBA" id="ARBA00022692"/>
    </source>
</evidence>
<dbReference type="AlphaFoldDB" id="A0AAW2QF59"/>
<dbReference type="InterPro" id="IPR008166">
    <property type="entry name" value="Glyco_transf_92"/>
</dbReference>
<evidence type="ECO:0000256" key="2">
    <source>
        <dbReference type="ARBA" id="ARBA00007647"/>
    </source>
</evidence>
<gene>
    <name evidence="9" type="ORF">Sradi_3539300</name>
</gene>
<proteinExistence type="inferred from homology"/>
<keyword evidence="3 8" id="KW-0328">Glycosyltransferase</keyword>
<organism evidence="9">
    <name type="scientific">Sesamum radiatum</name>
    <name type="common">Black benniseed</name>
    <dbReference type="NCBI Taxonomy" id="300843"/>
    <lineage>
        <taxon>Eukaryota</taxon>
        <taxon>Viridiplantae</taxon>
        <taxon>Streptophyta</taxon>
        <taxon>Embryophyta</taxon>
        <taxon>Tracheophyta</taxon>
        <taxon>Spermatophyta</taxon>
        <taxon>Magnoliopsida</taxon>
        <taxon>eudicotyledons</taxon>
        <taxon>Gunneridae</taxon>
        <taxon>Pentapetalae</taxon>
        <taxon>asterids</taxon>
        <taxon>lamiids</taxon>
        <taxon>Lamiales</taxon>
        <taxon>Pedaliaceae</taxon>
        <taxon>Sesamum</taxon>
    </lineage>
</organism>
<keyword evidence="5" id="KW-0812">Transmembrane</keyword>
<dbReference type="EMBL" id="JACGWJ010000015">
    <property type="protein sequence ID" value="KAL0366492.1"/>
    <property type="molecule type" value="Genomic_DNA"/>
</dbReference>
<dbReference type="EC" id="2.4.1.-" evidence="8"/>
<keyword evidence="4 8" id="KW-0808">Transferase</keyword>
<dbReference type="GO" id="GO:0016757">
    <property type="term" value="F:glycosyltransferase activity"/>
    <property type="evidence" value="ECO:0007669"/>
    <property type="project" value="UniProtKB-UniRule"/>
</dbReference>
<evidence type="ECO:0000313" key="9">
    <source>
        <dbReference type="EMBL" id="KAL0366492.1"/>
    </source>
</evidence>
<dbReference type="CDD" id="cd00761">
    <property type="entry name" value="Glyco_tranf_GTA_type"/>
    <property type="match status" value="1"/>
</dbReference>
<keyword evidence="6" id="KW-1133">Transmembrane helix</keyword>
<comment type="subcellular location">
    <subcellularLocation>
        <location evidence="1">Membrane</location>
        <topology evidence="1">Single-pass membrane protein</topology>
    </subcellularLocation>
</comment>
<sequence>MNKLINTHLTNISSFLSSLCLHGSSDPYTLPILRRFYRLCLIVYHHYPATPLPPSPLSSFPLRHLQLCNQRRPHRHIIAVAPAPVPSYPIRENLPAAAPSNYAIIDNLTAVHFVNSSPPPLPPSPISTTSILLPGWEVFVIVPRGKDSSDPNGDFCVFDNNEVSPAKYFGRLPFPDRATFICPLPLHARRRLPFKQPVLTKSPMHPPQTNGFSWPLLLQWSHLVYDSLTTNHDVVLFVKGVNIHQGTNRKPSELRCMFGDDASNNSVRTAVTTSMQEVFRCPRPEQTVGGEAEPIKVSLEIVTENKVVPSVAYYTPPRRLESKKGKSLLCANTMVYNVAKFLREWVIYHSKIGVEKFLLYDNGSDDDLQQVVEELVKEGFDISTYFWAWPKTQEAGFSHAAIYAKEVCTWIIYIDVDEFVYTPSWGNLPKPSTSLLQSLLARNSSKLGQISINCREFGPSEQKVHPVMGVTQGYHCRRRHHNRHKSIVRLDAIDDSLLNVVHHFRLRRGYKTKRFVSDHIVVNHYKYQAWPEFREKFRRRVSAYVLDWTQKLNPKSHDRAPGLGFSAVEPDGWPQKFCEVHDHGLRDLARKWFGMKSGSGYKMAWQR</sequence>
<keyword evidence="7" id="KW-0472">Membrane</keyword>
<reference evidence="9" key="1">
    <citation type="submission" date="2020-06" db="EMBL/GenBank/DDBJ databases">
        <authorList>
            <person name="Li T."/>
            <person name="Hu X."/>
            <person name="Zhang T."/>
            <person name="Song X."/>
            <person name="Zhang H."/>
            <person name="Dai N."/>
            <person name="Sheng W."/>
            <person name="Hou X."/>
            <person name="Wei L."/>
        </authorList>
    </citation>
    <scope>NUCLEOTIDE SEQUENCE</scope>
    <source>
        <strain evidence="9">G02</strain>
        <tissue evidence="9">Leaf</tissue>
    </source>
</reference>
<evidence type="ECO:0000256" key="4">
    <source>
        <dbReference type="ARBA" id="ARBA00022679"/>
    </source>
</evidence>
<dbReference type="GO" id="GO:0016020">
    <property type="term" value="C:membrane"/>
    <property type="evidence" value="ECO:0007669"/>
    <property type="project" value="UniProtKB-SubCell"/>
</dbReference>
<reference evidence="9" key="2">
    <citation type="journal article" date="2024" name="Plant">
        <title>Genomic evolution and insights into agronomic trait innovations of Sesamum species.</title>
        <authorList>
            <person name="Miao H."/>
            <person name="Wang L."/>
            <person name="Qu L."/>
            <person name="Liu H."/>
            <person name="Sun Y."/>
            <person name="Le M."/>
            <person name="Wang Q."/>
            <person name="Wei S."/>
            <person name="Zheng Y."/>
            <person name="Lin W."/>
            <person name="Duan Y."/>
            <person name="Cao H."/>
            <person name="Xiong S."/>
            <person name="Wang X."/>
            <person name="Wei L."/>
            <person name="Li C."/>
            <person name="Ma Q."/>
            <person name="Ju M."/>
            <person name="Zhao R."/>
            <person name="Li G."/>
            <person name="Mu C."/>
            <person name="Tian Q."/>
            <person name="Mei H."/>
            <person name="Zhang T."/>
            <person name="Gao T."/>
            <person name="Zhang H."/>
        </authorList>
    </citation>
    <scope>NUCLEOTIDE SEQUENCE</scope>
    <source>
        <strain evidence="9">G02</strain>
    </source>
</reference>